<dbReference type="OrthoDB" id="9804742at2"/>
<dbReference type="InterPro" id="IPR001845">
    <property type="entry name" value="HTH_ArsR_DNA-bd_dom"/>
</dbReference>
<keyword evidence="6" id="KW-1185">Reference proteome</keyword>
<dbReference type="AlphaFoldDB" id="A0A512AMN4"/>
<dbReference type="PANTHER" id="PTHR43132:SF2">
    <property type="entry name" value="ARSENICAL RESISTANCE OPERON REPRESSOR ARSR-RELATED"/>
    <property type="match status" value="1"/>
</dbReference>
<evidence type="ECO:0000256" key="3">
    <source>
        <dbReference type="ARBA" id="ARBA00023163"/>
    </source>
</evidence>
<dbReference type="InterPro" id="IPR036388">
    <property type="entry name" value="WH-like_DNA-bd_sf"/>
</dbReference>
<dbReference type="InterPro" id="IPR011991">
    <property type="entry name" value="ArsR-like_HTH"/>
</dbReference>
<dbReference type="CDD" id="cd00090">
    <property type="entry name" value="HTH_ARSR"/>
    <property type="match status" value="1"/>
</dbReference>
<keyword evidence="3" id="KW-0804">Transcription</keyword>
<evidence type="ECO:0000259" key="4">
    <source>
        <dbReference type="PROSITE" id="PS50987"/>
    </source>
</evidence>
<evidence type="ECO:0000256" key="2">
    <source>
        <dbReference type="ARBA" id="ARBA00023125"/>
    </source>
</evidence>
<dbReference type="SUPFAM" id="SSF46785">
    <property type="entry name" value="Winged helix' DNA-binding domain"/>
    <property type="match status" value="1"/>
</dbReference>
<dbReference type="Pfam" id="PF12840">
    <property type="entry name" value="HTH_20"/>
    <property type="match status" value="1"/>
</dbReference>
<dbReference type="Gene3D" id="1.10.10.10">
    <property type="entry name" value="Winged helix-like DNA-binding domain superfamily/Winged helix DNA-binding domain"/>
    <property type="match status" value="1"/>
</dbReference>
<sequence>MNLSLPQAVDRLSALAQGHRLAVFRLLVKAGPDGLPAGAIAREIGVRPNTLSSHLSILDHAGLIHARRDGRSVIYSADFAAMRGLLGFLMEDCCGGAPEICAPLSGLMPACGAAA</sequence>
<keyword evidence="1" id="KW-0805">Transcription regulation</keyword>
<accession>A0A512AMN4</accession>
<dbReference type="Proteomes" id="UP000321464">
    <property type="component" value="Unassembled WGS sequence"/>
</dbReference>
<dbReference type="InterPro" id="IPR036390">
    <property type="entry name" value="WH_DNA-bd_sf"/>
</dbReference>
<dbReference type="GO" id="GO:0003677">
    <property type="term" value="F:DNA binding"/>
    <property type="evidence" value="ECO:0007669"/>
    <property type="project" value="UniProtKB-KW"/>
</dbReference>
<name>A0A512AMN4_9SPHN</name>
<dbReference type="SMART" id="SM00418">
    <property type="entry name" value="HTH_ARSR"/>
    <property type="match status" value="1"/>
</dbReference>
<feature type="domain" description="HTH arsR-type" evidence="4">
    <location>
        <begin position="1"/>
        <end position="97"/>
    </location>
</feature>
<dbReference type="PANTHER" id="PTHR43132">
    <property type="entry name" value="ARSENICAL RESISTANCE OPERON REPRESSOR ARSR-RELATED"/>
    <property type="match status" value="1"/>
</dbReference>
<dbReference type="PRINTS" id="PR00778">
    <property type="entry name" value="HTHARSR"/>
</dbReference>
<comment type="caution">
    <text evidence="5">The sequence shown here is derived from an EMBL/GenBank/DDBJ whole genome shotgun (WGS) entry which is preliminary data.</text>
</comment>
<keyword evidence="2" id="KW-0238">DNA-binding</keyword>
<protein>
    <submittedName>
        <fullName evidence="5">Transcriptional regulator</fullName>
    </submittedName>
</protein>
<dbReference type="NCBIfam" id="NF033788">
    <property type="entry name" value="HTH_metalloreg"/>
    <property type="match status" value="1"/>
</dbReference>
<evidence type="ECO:0000313" key="5">
    <source>
        <dbReference type="EMBL" id="GEO00972.1"/>
    </source>
</evidence>
<proteinExistence type="predicted"/>
<reference evidence="5 6" key="1">
    <citation type="submission" date="2019-07" db="EMBL/GenBank/DDBJ databases">
        <title>Whole genome shotgun sequence of Novosphingobium sediminis NBRC 106119.</title>
        <authorList>
            <person name="Hosoyama A."/>
            <person name="Uohara A."/>
            <person name="Ohji S."/>
            <person name="Ichikawa N."/>
        </authorList>
    </citation>
    <scope>NUCLEOTIDE SEQUENCE [LARGE SCALE GENOMIC DNA]</scope>
    <source>
        <strain evidence="5 6">NBRC 106119</strain>
    </source>
</reference>
<dbReference type="RefSeq" id="WP_147160295.1">
    <property type="nucleotide sequence ID" value="NZ_BJYR01000018.1"/>
</dbReference>
<organism evidence="5 6">
    <name type="scientific">Novosphingobium sediminis</name>
    <dbReference type="NCBI Taxonomy" id="707214"/>
    <lineage>
        <taxon>Bacteria</taxon>
        <taxon>Pseudomonadati</taxon>
        <taxon>Pseudomonadota</taxon>
        <taxon>Alphaproteobacteria</taxon>
        <taxon>Sphingomonadales</taxon>
        <taxon>Sphingomonadaceae</taxon>
        <taxon>Novosphingobium</taxon>
    </lineage>
</organism>
<dbReference type="PROSITE" id="PS50987">
    <property type="entry name" value="HTH_ARSR_2"/>
    <property type="match status" value="1"/>
</dbReference>
<dbReference type="InterPro" id="IPR051011">
    <property type="entry name" value="Metal_resp_trans_reg"/>
</dbReference>
<dbReference type="EMBL" id="BJYR01000018">
    <property type="protein sequence ID" value="GEO00972.1"/>
    <property type="molecule type" value="Genomic_DNA"/>
</dbReference>
<evidence type="ECO:0000256" key="1">
    <source>
        <dbReference type="ARBA" id="ARBA00023015"/>
    </source>
</evidence>
<evidence type="ECO:0000313" key="6">
    <source>
        <dbReference type="Proteomes" id="UP000321464"/>
    </source>
</evidence>
<dbReference type="GO" id="GO:0003700">
    <property type="term" value="F:DNA-binding transcription factor activity"/>
    <property type="evidence" value="ECO:0007669"/>
    <property type="project" value="InterPro"/>
</dbReference>
<gene>
    <name evidence="5" type="ORF">NSE01_28040</name>
</gene>